<gene>
    <name evidence="1" type="ORF">RRF57_011082</name>
</gene>
<dbReference type="InterPro" id="IPR036770">
    <property type="entry name" value="Ankyrin_rpt-contain_sf"/>
</dbReference>
<organism evidence="1 2">
    <name type="scientific">Xylaria bambusicola</name>
    <dbReference type="NCBI Taxonomy" id="326684"/>
    <lineage>
        <taxon>Eukaryota</taxon>
        <taxon>Fungi</taxon>
        <taxon>Dikarya</taxon>
        <taxon>Ascomycota</taxon>
        <taxon>Pezizomycotina</taxon>
        <taxon>Sordariomycetes</taxon>
        <taxon>Xylariomycetidae</taxon>
        <taxon>Xylariales</taxon>
        <taxon>Xylariaceae</taxon>
        <taxon>Xylaria</taxon>
    </lineage>
</organism>
<dbReference type="SUPFAM" id="SSF48403">
    <property type="entry name" value="Ankyrin repeat"/>
    <property type="match status" value="1"/>
</dbReference>
<name>A0AAN7UM74_9PEZI</name>
<comment type="caution">
    <text evidence="1">The sequence shown here is derived from an EMBL/GenBank/DDBJ whole genome shotgun (WGS) entry which is preliminary data.</text>
</comment>
<evidence type="ECO:0000313" key="2">
    <source>
        <dbReference type="Proteomes" id="UP001305414"/>
    </source>
</evidence>
<dbReference type="Proteomes" id="UP001305414">
    <property type="component" value="Unassembled WGS sequence"/>
</dbReference>
<dbReference type="EMBL" id="JAWHQM010000052">
    <property type="protein sequence ID" value="KAK5635370.1"/>
    <property type="molecule type" value="Genomic_DNA"/>
</dbReference>
<dbReference type="AlphaFoldDB" id="A0AAN7UM74"/>
<evidence type="ECO:0000313" key="1">
    <source>
        <dbReference type="EMBL" id="KAK5635370.1"/>
    </source>
</evidence>
<keyword evidence="2" id="KW-1185">Reference proteome</keyword>
<sequence length="128" mass="13844">MREKLLRYASTSANGDIMIYLLDLGLGVNAASSSGWTPFICALAKTYGSCVYQDLFCWAYSQKGSEAICVAPNPSTKEGWAPPHGVASYVCLDDCNDPEDATLAVLVEELIDKIHMDRSRKSCSGLGK</sequence>
<reference evidence="1 2" key="1">
    <citation type="submission" date="2023-10" db="EMBL/GenBank/DDBJ databases">
        <title>Draft genome sequence of Xylaria bambusicola isolate GMP-LS, the root and basal stem rot pathogen of sugarcane in Indonesia.</title>
        <authorList>
            <person name="Selvaraj P."/>
            <person name="Muralishankar V."/>
            <person name="Muruganantham S."/>
            <person name="Sp S."/>
            <person name="Haryani S."/>
            <person name="Lau K.J.X."/>
            <person name="Naqvi N.I."/>
        </authorList>
    </citation>
    <scope>NUCLEOTIDE SEQUENCE [LARGE SCALE GENOMIC DNA]</scope>
    <source>
        <strain evidence="1">GMP-LS</strain>
    </source>
</reference>
<protein>
    <submittedName>
        <fullName evidence="1">Uncharacterized protein</fullName>
    </submittedName>
</protein>
<accession>A0AAN7UM74</accession>
<dbReference type="Gene3D" id="1.25.40.20">
    <property type="entry name" value="Ankyrin repeat-containing domain"/>
    <property type="match status" value="1"/>
</dbReference>
<proteinExistence type="predicted"/>